<dbReference type="InterPro" id="IPR045247">
    <property type="entry name" value="Oye-like"/>
</dbReference>
<dbReference type="STRING" id="90262.A0A1X2I8S2"/>
<evidence type="ECO:0000259" key="1">
    <source>
        <dbReference type="Pfam" id="PF00724"/>
    </source>
</evidence>
<evidence type="ECO:0000313" key="2">
    <source>
        <dbReference type="EMBL" id="ORZ11849.1"/>
    </source>
</evidence>
<dbReference type="SUPFAM" id="SSF51395">
    <property type="entry name" value="FMN-linked oxidoreductases"/>
    <property type="match status" value="1"/>
</dbReference>
<gene>
    <name evidence="2" type="ORF">BCR42DRAFT_96978</name>
</gene>
<name>A0A1X2I8S2_9FUNG</name>
<dbReference type="Pfam" id="PF00724">
    <property type="entry name" value="Oxidored_FMN"/>
    <property type="match status" value="1"/>
</dbReference>
<dbReference type="AlphaFoldDB" id="A0A1X2I8S2"/>
<organism evidence="2 3">
    <name type="scientific">Absidia repens</name>
    <dbReference type="NCBI Taxonomy" id="90262"/>
    <lineage>
        <taxon>Eukaryota</taxon>
        <taxon>Fungi</taxon>
        <taxon>Fungi incertae sedis</taxon>
        <taxon>Mucoromycota</taxon>
        <taxon>Mucoromycotina</taxon>
        <taxon>Mucoromycetes</taxon>
        <taxon>Mucorales</taxon>
        <taxon>Cunninghamellaceae</taxon>
        <taxon>Absidia</taxon>
    </lineage>
</organism>
<dbReference type="GO" id="GO:0010181">
    <property type="term" value="F:FMN binding"/>
    <property type="evidence" value="ECO:0007669"/>
    <property type="project" value="InterPro"/>
</dbReference>
<keyword evidence="3" id="KW-1185">Reference proteome</keyword>
<dbReference type="CDD" id="cd02933">
    <property type="entry name" value="OYE_like_FMN"/>
    <property type="match status" value="1"/>
</dbReference>
<dbReference type="EMBL" id="MCGE01000020">
    <property type="protein sequence ID" value="ORZ11849.1"/>
    <property type="molecule type" value="Genomic_DNA"/>
</dbReference>
<proteinExistence type="predicted"/>
<dbReference type="PANTHER" id="PTHR22893">
    <property type="entry name" value="NADH OXIDOREDUCTASE-RELATED"/>
    <property type="match status" value="1"/>
</dbReference>
<dbReference type="Proteomes" id="UP000193560">
    <property type="component" value="Unassembled WGS sequence"/>
</dbReference>
<dbReference type="InterPro" id="IPR013785">
    <property type="entry name" value="Aldolase_TIM"/>
</dbReference>
<dbReference type="Gene3D" id="3.20.20.70">
    <property type="entry name" value="Aldolase class I"/>
    <property type="match status" value="1"/>
</dbReference>
<feature type="domain" description="NADH:flavin oxidoreductase/NADH oxidase N-terminal" evidence="1">
    <location>
        <begin position="9"/>
        <end position="347"/>
    </location>
</feature>
<sequence>MPASTAPALFTPIKIGQHVLTHRLALAPLTRFRADANGVPTDDVPTYYQQRATEGGLLITEATAISPYAGGYPGTPGIHTQEQIEAWKKVTSAVHEKKGVIFMQIWHLGRASFSFALPNNSTPVSASDVAIEGNSPLGAPHETPRPLAVDEIKSITQDFAQAAKNAIDAGFDGVEIHSANGYLLDQFINTSSNKREDNYGGSIENRTRFSLEVVDAVAKAIGDEKTAVRYSPWSGFQDMKDDTPVPTWSHITQELEKNHPNLAYIHFTEPRTNIMGDSPVESQDKADTLDPFRSIWSGPFISAGNYTYDPKSAYDRAETSPNNLVAVGRAFIANPDLVERFRNHWKLNPYDRSTFYSPGPVGYTDYPFYNATD</sequence>
<accession>A0A1X2I8S2</accession>
<dbReference type="InterPro" id="IPR001155">
    <property type="entry name" value="OxRdtase_FMN_N"/>
</dbReference>
<comment type="caution">
    <text evidence="2">The sequence shown here is derived from an EMBL/GenBank/DDBJ whole genome shotgun (WGS) entry which is preliminary data.</text>
</comment>
<dbReference type="GO" id="GO:0016491">
    <property type="term" value="F:oxidoreductase activity"/>
    <property type="evidence" value="ECO:0007669"/>
    <property type="project" value="InterPro"/>
</dbReference>
<reference evidence="2 3" key="1">
    <citation type="submission" date="2016-07" db="EMBL/GenBank/DDBJ databases">
        <title>Pervasive Adenine N6-methylation of Active Genes in Fungi.</title>
        <authorList>
            <consortium name="DOE Joint Genome Institute"/>
            <person name="Mondo S.J."/>
            <person name="Dannebaum R.O."/>
            <person name="Kuo R.C."/>
            <person name="Labutti K."/>
            <person name="Haridas S."/>
            <person name="Kuo A."/>
            <person name="Salamov A."/>
            <person name="Ahrendt S.R."/>
            <person name="Lipzen A."/>
            <person name="Sullivan W."/>
            <person name="Andreopoulos W.B."/>
            <person name="Clum A."/>
            <person name="Lindquist E."/>
            <person name="Daum C."/>
            <person name="Ramamoorthy G.K."/>
            <person name="Gryganskyi A."/>
            <person name="Culley D."/>
            <person name="Magnuson J.K."/>
            <person name="James T.Y."/>
            <person name="O'Malley M.A."/>
            <person name="Stajich J.E."/>
            <person name="Spatafora J.W."/>
            <person name="Visel A."/>
            <person name="Grigoriev I.V."/>
        </authorList>
    </citation>
    <scope>NUCLEOTIDE SEQUENCE [LARGE SCALE GENOMIC DNA]</scope>
    <source>
        <strain evidence="2 3">NRRL 1336</strain>
    </source>
</reference>
<dbReference type="PANTHER" id="PTHR22893:SF91">
    <property type="entry name" value="NADPH DEHYDROGENASE 2-RELATED"/>
    <property type="match status" value="1"/>
</dbReference>
<dbReference type="FunFam" id="3.20.20.70:FF:000138">
    <property type="entry name" value="NADPH dehydrogenase 1"/>
    <property type="match status" value="1"/>
</dbReference>
<protein>
    <recommendedName>
        <fullName evidence="1">NADH:flavin oxidoreductase/NADH oxidase N-terminal domain-containing protein</fullName>
    </recommendedName>
</protein>
<dbReference type="OrthoDB" id="276546at2759"/>
<evidence type="ECO:0000313" key="3">
    <source>
        <dbReference type="Proteomes" id="UP000193560"/>
    </source>
</evidence>